<feature type="domain" description="N-acetyltransferase" evidence="1">
    <location>
        <begin position="72"/>
        <end position="204"/>
    </location>
</feature>
<dbReference type="SUPFAM" id="SSF55729">
    <property type="entry name" value="Acyl-CoA N-acyltransferases (Nat)"/>
    <property type="match status" value="1"/>
</dbReference>
<dbReference type="Pfam" id="PF08445">
    <property type="entry name" value="FR47"/>
    <property type="match status" value="1"/>
</dbReference>
<dbReference type="Proteomes" id="UP001501705">
    <property type="component" value="Unassembled WGS sequence"/>
</dbReference>
<dbReference type="Gene3D" id="3.40.630.30">
    <property type="match status" value="1"/>
</dbReference>
<organism evidence="2 3">
    <name type="scientific">Kribbella hippodromi</name>
    <dbReference type="NCBI Taxonomy" id="434347"/>
    <lineage>
        <taxon>Bacteria</taxon>
        <taxon>Bacillati</taxon>
        <taxon>Actinomycetota</taxon>
        <taxon>Actinomycetes</taxon>
        <taxon>Propionibacteriales</taxon>
        <taxon>Kribbellaceae</taxon>
        <taxon>Kribbella</taxon>
    </lineage>
</organism>
<proteinExistence type="predicted"/>
<gene>
    <name evidence="2" type="ORF">GCM10009804_59900</name>
</gene>
<dbReference type="InterPro" id="IPR013653">
    <property type="entry name" value="GCN5-like_dom"/>
</dbReference>
<reference evidence="2 3" key="1">
    <citation type="journal article" date="2019" name="Int. J. Syst. Evol. Microbiol.">
        <title>The Global Catalogue of Microorganisms (GCM) 10K type strain sequencing project: providing services to taxonomists for standard genome sequencing and annotation.</title>
        <authorList>
            <consortium name="The Broad Institute Genomics Platform"/>
            <consortium name="The Broad Institute Genome Sequencing Center for Infectious Disease"/>
            <person name="Wu L."/>
            <person name="Ma J."/>
        </authorList>
    </citation>
    <scope>NUCLEOTIDE SEQUENCE [LARGE SCALE GENOMIC DNA]</scope>
    <source>
        <strain evidence="2 3">JCM 15572</strain>
    </source>
</reference>
<dbReference type="EMBL" id="BAAAPH010000023">
    <property type="protein sequence ID" value="GAA1595314.1"/>
    <property type="molecule type" value="Genomic_DNA"/>
</dbReference>
<dbReference type="InterPro" id="IPR016181">
    <property type="entry name" value="Acyl_CoA_acyltransferase"/>
</dbReference>
<comment type="caution">
    <text evidence="2">The sequence shown here is derived from an EMBL/GenBank/DDBJ whole genome shotgun (WGS) entry which is preliminary data.</text>
</comment>
<sequence>MYVGALHPDLADPVADAFAGVLPELSGVAGDRAAAVRFGKRWQAHRGGQATETRGTRLHKLTEFTPLTAGAGHPRLMTSAEIDLVAGWARDGFPEELGSQRREWAERQLEQQTMWIWEVGGVPVCMVGCRVPLFGVSRVGPVYTPPEWRRRGFAGALTSQVSAGIVAGGNQACLYTDLDNATSNKIYRRIGYRPVADFVDVVLG</sequence>
<dbReference type="InterPro" id="IPR000182">
    <property type="entry name" value="GNAT_dom"/>
</dbReference>
<protein>
    <recommendedName>
        <fullName evidence="1">N-acetyltransferase domain-containing protein</fullName>
    </recommendedName>
</protein>
<evidence type="ECO:0000259" key="1">
    <source>
        <dbReference type="PROSITE" id="PS51186"/>
    </source>
</evidence>
<name>A0ABN2E3J6_9ACTN</name>
<keyword evidence="3" id="KW-1185">Reference proteome</keyword>
<dbReference type="PROSITE" id="PS51186">
    <property type="entry name" value="GNAT"/>
    <property type="match status" value="1"/>
</dbReference>
<evidence type="ECO:0000313" key="2">
    <source>
        <dbReference type="EMBL" id="GAA1595314.1"/>
    </source>
</evidence>
<accession>A0ABN2E3J6</accession>
<evidence type="ECO:0000313" key="3">
    <source>
        <dbReference type="Proteomes" id="UP001501705"/>
    </source>
</evidence>